<sequence length="385" mass="41653">MSSRITTVVRNILMEEDQVCLPGLGTLRLSPQPAMISQIEGKALPPSERVNFNANLVLDDGRLQRGLSEALGISLAAAGTELEQFLRDVRESLDAGRSVTLEGVGRLFKHFDGQLRFTAAGENFSKENFGLPAIELKPIVRSEKQRRAAVDPMLAGNEAPPPRAVRSLGSKLAAKMPRLADVLYHPELRKYLWYAVGIIGVFGLLWILFMLGRIIANTQTEKPREPVARVEPAPPPPIEDPIVANPPLTTPAREVAPDAPPRLSDPEPSPAASPERPAADNSPAPTEPSPATPEPARTAPATGSGDNVALIATGLYGSRSNVAKNLRRIEAAGYDSFSRQEGTNTRIGVRLTFRTEAEKQAALANIRRKFSEDAFVFELNGQAVQ</sequence>
<feature type="transmembrane region" description="Helical" evidence="2">
    <location>
        <begin position="191"/>
        <end position="216"/>
    </location>
</feature>
<evidence type="ECO:0000259" key="3">
    <source>
        <dbReference type="Pfam" id="PF18174"/>
    </source>
</evidence>
<evidence type="ECO:0000256" key="2">
    <source>
        <dbReference type="SAM" id="Phobius"/>
    </source>
</evidence>
<organism evidence="4 5">
    <name type="scientific">Neolewinella lacunae</name>
    <dbReference type="NCBI Taxonomy" id="1517758"/>
    <lineage>
        <taxon>Bacteria</taxon>
        <taxon>Pseudomonadati</taxon>
        <taxon>Bacteroidota</taxon>
        <taxon>Saprospiria</taxon>
        <taxon>Saprospirales</taxon>
        <taxon>Lewinellaceae</taxon>
        <taxon>Neolewinella</taxon>
    </lineage>
</organism>
<dbReference type="EMBL" id="JACSIT010000067">
    <property type="protein sequence ID" value="MBC6993429.1"/>
    <property type="molecule type" value="Genomic_DNA"/>
</dbReference>
<reference evidence="4" key="1">
    <citation type="submission" date="2020-08" db="EMBL/GenBank/DDBJ databases">
        <title>Lewinella bacteria from marine environments.</title>
        <authorList>
            <person name="Zhong Y."/>
        </authorList>
    </citation>
    <scope>NUCLEOTIDE SEQUENCE</scope>
    <source>
        <strain evidence="4">KCTC 42187</strain>
    </source>
</reference>
<name>A0A923T7C3_9BACT</name>
<comment type="caution">
    <text evidence="4">The sequence shown here is derived from an EMBL/GenBank/DDBJ whole genome shotgun (WGS) entry which is preliminary data.</text>
</comment>
<feature type="region of interest" description="Disordered" evidence="1">
    <location>
        <begin position="221"/>
        <end position="306"/>
    </location>
</feature>
<dbReference type="InterPro" id="IPR040495">
    <property type="entry name" value="HU-CCDC81_bac_1"/>
</dbReference>
<dbReference type="Pfam" id="PF18174">
    <property type="entry name" value="HU-CCDC81_bac_1"/>
    <property type="match status" value="1"/>
</dbReference>
<dbReference type="AlphaFoldDB" id="A0A923T7C3"/>
<accession>A0A923T7C3</accession>
<gene>
    <name evidence="4" type="ORF">H9S92_04600</name>
</gene>
<keyword evidence="2" id="KW-0472">Membrane</keyword>
<proteinExistence type="predicted"/>
<keyword evidence="2" id="KW-0812">Transmembrane</keyword>
<keyword evidence="5" id="KW-1185">Reference proteome</keyword>
<protein>
    <recommendedName>
        <fullName evidence="3">CCDC81-like prokaryotic HU domain-containing protein</fullName>
    </recommendedName>
</protein>
<evidence type="ECO:0000313" key="4">
    <source>
        <dbReference type="EMBL" id="MBC6993429.1"/>
    </source>
</evidence>
<dbReference type="RefSeq" id="WP_187465539.1">
    <property type="nucleotide sequence ID" value="NZ_JACSIT010000067.1"/>
</dbReference>
<feature type="domain" description="CCDC81-like prokaryotic HU" evidence="3">
    <location>
        <begin position="4"/>
        <end position="60"/>
    </location>
</feature>
<dbReference type="Proteomes" id="UP000650081">
    <property type="component" value="Unassembled WGS sequence"/>
</dbReference>
<evidence type="ECO:0000313" key="5">
    <source>
        <dbReference type="Proteomes" id="UP000650081"/>
    </source>
</evidence>
<evidence type="ECO:0000256" key="1">
    <source>
        <dbReference type="SAM" id="MobiDB-lite"/>
    </source>
</evidence>
<keyword evidence="2" id="KW-1133">Transmembrane helix</keyword>